<dbReference type="Proteomes" id="UP000299102">
    <property type="component" value="Unassembled WGS sequence"/>
</dbReference>
<evidence type="ECO:0000256" key="1">
    <source>
        <dbReference type="SAM" id="MobiDB-lite"/>
    </source>
</evidence>
<accession>A0A4C1VQ83</accession>
<comment type="caution">
    <text evidence="2">The sequence shown here is derived from an EMBL/GenBank/DDBJ whole genome shotgun (WGS) entry which is preliminary data.</text>
</comment>
<evidence type="ECO:0000313" key="3">
    <source>
        <dbReference type="Proteomes" id="UP000299102"/>
    </source>
</evidence>
<evidence type="ECO:0000313" key="2">
    <source>
        <dbReference type="EMBL" id="GBP40507.1"/>
    </source>
</evidence>
<dbReference type="EMBL" id="BGZK01000382">
    <property type="protein sequence ID" value="GBP40507.1"/>
    <property type="molecule type" value="Genomic_DNA"/>
</dbReference>
<dbReference type="AlphaFoldDB" id="A0A4C1VQ83"/>
<organism evidence="2 3">
    <name type="scientific">Eumeta variegata</name>
    <name type="common">Bagworm moth</name>
    <name type="synonym">Eumeta japonica</name>
    <dbReference type="NCBI Taxonomy" id="151549"/>
    <lineage>
        <taxon>Eukaryota</taxon>
        <taxon>Metazoa</taxon>
        <taxon>Ecdysozoa</taxon>
        <taxon>Arthropoda</taxon>
        <taxon>Hexapoda</taxon>
        <taxon>Insecta</taxon>
        <taxon>Pterygota</taxon>
        <taxon>Neoptera</taxon>
        <taxon>Endopterygota</taxon>
        <taxon>Lepidoptera</taxon>
        <taxon>Glossata</taxon>
        <taxon>Ditrysia</taxon>
        <taxon>Tineoidea</taxon>
        <taxon>Psychidae</taxon>
        <taxon>Oiketicinae</taxon>
        <taxon>Eumeta</taxon>
    </lineage>
</organism>
<protein>
    <submittedName>
        <fullName evidence="2">Uncharacterized protein</fullName>
    </submittedName>
</protein>
<gene>
    <name evidence="2" type="ORF">EVAR_30566_1</name>
</gene>
<feature type="region of interest" description="Disordered" evidence="1">
    <location>
        <begin position="13"/>
        <end position="36"/>
    </location>
</feature>
<proteinExistence type="predicted"/>
<keyword evidence="3" id="KW-1185">Reference proteome</keyword>
<name>A0A4C1VQ83_EUMVA</name>
<sequence>MCPFLSNEYITRDGELNRERDQHQNRDQDSDRGIQDEGIHFVVEAGGAADKSFLRGYPSLLQVPDNEKDPRLWVNIDRARTHGRVVNTCKRVLQSQDPAVGLHPSIAIANMTQDTLLDVQGSAGREKTQTVET</sequence>
<reference evidence="2 3" key="1">
    <citation type="journal article" date="2019" name="Commun. Biol.">
        <title>The bagworm genome reveals a unique fibroin gene that provides high tensile strength.</title>
        <authorList>
            <person name="Kono N."/>
            <person name="Nakamura H."/>
            <person name="Ohtoshi R."/>
            <person name="Tomita M."/>
            <person name="Numata K."/>
            <person name="Arakawa K."/>
        </authorList>
    </citation>
    <scope>NUCLEOTIDE SEQUENCE [LARGE SCALE GENOMIC DNA]</scope>
</reference>